<keyword evidence="2 6" id="KW-0031">Aminopeptidase</keyword>
<dbReference type="PANTHER" id="PTHR38469">
    <property type="entry name" value="PERIPLASMIC PEPTIDASE SUBFAMILY S1B"/>
    <property type="match status" value="1"/>
</dbReference>
<dbReference type="GO" id="GO:0043171">
    <property type="term" value="P:peptide catabolic process"/>
    <property type="evidence" value="ECO:0007669"/>
    <property type="project" value="UniProtKB-UniRule"/>
</dbReference>
<comment type="similarity">
    <text evidence="1 6">Belongs to the peptidase S46 family.</text>
</comment>
<gene>
    <name evidence="8" type="ORF">ENSA7_14550</name>
</gene>
<feature type="chain" id="PRO_5023155192" description="Dipeptidyl-peptidase" evidence="6">
    <location>
        <begin position="28"/>
        <end position="804"/>
    </location>
</feature>
<feature type="region of interest" description="Disordered" evidence="7">
    <location>
        <begin position="739"/>
        <end position="771"/>
    </location>
</feature>
<dbReference type="Gene3D" id="2.40.10.10">
    <property type="entry name" value="Trypsin-like serine proteases"/>
    <property type="match status" value="1"/>
</dbReference>
<feature type="signal peptide" evidence="6">
    <location>
        <begin position="1"/>
        <end position="27"/>
    </location>
</feature>
<keyword evidence="5 6" id="KW-0378">Hydrolase</keyword>
<reference evidence="8 9" key="1">
    <citation type="submission" date="2018-03" db="EMBL/GenBank/DDBJ databases">
        <title>Draft Genome Sequences of the Obligatory Marine Myxobacteria Enhygromyxa salina SWB007.</title>
        <authorList>
            <person name="Poehlein A."/>
            <person name="Moghaddam J.A."/>
            <person name="Harms H."/>
            <person name="Alanjari M."/>
            <person name="Koenig G.M."/>
            <person name="Daniel R."/>
            <person name="Schaeberle T.F."/>
        </authorList>
    </citation>
    <scope>NUCLEOTIDE SEQUENCE [LARGE SCALE GENOMIC DNA]</scope>
    <source>
        <strain evidence="8 9">SWB007</strain>
    </source>
</reference>
<dbReference type="InterPro" id="IPR009003">
    <property type="entry name" value="Peptidase_S1_PA"/>
</dbReference>
<dbReference type="Proteomes" id="UP000238823">
    <property type="component" value="Unassembled WGS sequence"/>
</dbReference>
<dbReference type="GO" id="GO:0070009">
    <property type="term" value="F:serine-type aminopeptidase activity"/>
    <property type="evidence" value="ECO:0007669"/>
    <property type="project" value="UniProtKB-UniRule"/>
</dbReference>
<dbReference type="InterPro" id="IPR043504">
    <property type="entry name" value="Peptidase_S1_PA_chymotrypsin"/>
</dbReference>
<evidence type="ECO:0000313" key="9">
    <source>
        <dbReference type="Proteomes" id="UP000238823"/>
    </source>
</evidence>
<evidence type="ECO:0000256" key="3">
    <source>
        <dbReference type="ARBA" id="ARBA00022670"/>
    </source>
</evidence>
<name>A0A2S9YUR2_9BACT</name>
<organism evidence="8 9">
    <name type="scientific">Enhygromyxa salina</name>
    <dbReference type="NCBI Taxonomy" id="215803"/>
    <lineage>
        <taxon>Bacteria</taxon>
        <taxon>Pseudomonadati</taxon>
        <taxon>Myxococcota</taxon>
        <taxon>Polyangia</taxon>
        <taxon>Nannocystales</taxon>
        <taxon>Nannocystaceae</taxon>
        <taxon>Enhygromyxa</taxon>
    </lineage>
</organism>
<evidence type="ECO:0000256" key="4">
    <source>
        <dbReference type="ARBA" id="ARBA00022729"/>
    </source>
</evidence>
<evidence type="ECO:0000256" key="2">
    <source>
        <dbReference type="ARBA" id="ARBA00022438"/>
    </source>
</evidence>
<evidence type="ECO:0000256" key="6">
    <source>
        <dbReference type="RuleBase" id="RU366067"/>
    </source>
</evidence>
<comment type="caution">
    <text evidence="8">The sequence shown here is derived from an EMBL/GenBank/DDBJ whole genome shotgun (WGS) entry which is preliminary data.</text>
</comment>
<feature type="compositionally biased region" description="Basic and acidic residues" evidence="7">
    <location>
        <begin position="750"/>
        <end position="759"/>
    </location>
</feature>
<sequence>MSRFVSIPLSLACLCAPLLLCTQAALANEGQWKPSQIAEIQPEAAKAGLTLDASALWDPAGDEHTGGLMRAAVNFSGCSAAFVSADGLIATNHHCAYGALQGNSTVEHDYLKDGFVAKTRGEELPATGNSIKILRSITDVSEQVHAKLEGIEDDGARARAYDQARNELVDACEAAAEFRNCHVSSFFGGKLFELHEYVELRDVRLVYAPPSAIGEYGGETDNWMWPRHTGDFSLLRAYASPEGEPSDYATQNVPYHPTQWLRPSAQGVDPGDFVAVLGYPGKTDRYLWASELERHHQQWLPMRVSMYGEWIEILEAAGQRDAAVGIKVAALKKSLANRHKNAAGKIAGLDRSKFSATRGAEDRRMLEGGDDQAIATLEALASITEARREREAWSFLLDSLNYAPRSLVIARDLVTWSQERAKPDVERKSGYRDRDHDRVWNRLEQATKDYDAQVDVELLASFLAYADMLEGRRIAGFDKIMGAAKGQGGMPSKRDGVSGPPEAYLAAAKDALKGSALADPKALQQMFENPGKTAASKDPMLVLARSLVPELDELAKIKDAERGRLLELEPHYFELISRMRGTSLYSDANGTLRMSHATVQGYSKWNDQVQEPQTVLAGAVAKHRDAGEFDLPDAVLEQAKTATASRWIDAELGDVPIAFLADCDTTGGNSGSPVINGKGELVGFNFDRVWENVAGDYLWRASHSRNVIADARYLYWMLDEVEGAGHLLTELGVAEFEGAAPKGAPSGEAEGAKQGERTGTKPATARKPASAAGCGCTVEQEPWAPGVLLFGLVGLAGLRRRKRD</sequence>
<keyword evidence="6" id="KW-0720">Serine protease</keyword>
<dbReference type="OrthoDB" id="9805367at2"/>
<accession>A0A2S9YUR2</accession>
<dbReference type="GO" id="GO:0006508">
    <property type="term" value="P:proteolysis"/>
    <property type="evidence" value="ECO:0007669"/>
    <property type="project" value="UniProtKB-KW"/>
</dbReference>
<dbReference type="AlphaFoldDB" id="A0A2S9YUR2"/>
<dbReference type="InterPro" id="IPR019500">
    <property type="entry name" value="Pep_S46"/>
</dbReference>
<keyword evidence="3 6" id="KW-0645">Protease</keyword>
<evidence type="ECO:0000256" key="1">
    <source>
        <dbReference type="ARBA" id="ARBA00010491"/>
    </source>
</evidence>
<dbReference type="EC" id="3.4.14.-" evidence="6"/>
<dbReference type="GO" id="GO:0008239">
    <property type="term" value="F:dipeptidyl-peptidase activity"/>
    <property type="evidence" value="ECO:0007669"/>
    <property type="project" value="UniProtKB-UniRule"/>
</dbReference>
<dbReference type="RefSeq" id="WP_106088489.1">
    <property type="nucleotide sequence ID" value="NZ_PVNL01000035.1"/>
</dbReference>
<dbReference type="PANTHER" id="PTHR38469:SF1">
    <property type="entry name" value="PERIPLASMIC PEPTIDASE SUBFAMILY S1B"/>
    <property type="match status" value="1"/>
</dbReference>
<protein>
    <recommendedName>
        <fullName evidence="6">Dipeptidyl-peptidase</fullName>
        <ecNumber evidence="6">3.4.14.-</ecNumber>
    </recommendedName>
</protein>
<comment type="function">
    <text evidence="6">Catalyzes the removal of dipeptides from the N-terminus of oligopeptides.</text>
</comment>
<proteinExistence type="inferred from homology"/>
<evidence type="ECO:0000256" key="7">
    <source>
        <dbReference type="SAM" id="MobiDB-lite"/>
    </source>
</evidence>
<dbReference type="Pfam" id="PF10459">
    <property type="entry name" value="Peptidase_S46"/>
    <property type="match status" value="1"/>
</dbReference>
<keyword evidence="4 6" id="KW-0732">Signal</keyword>
<dbReference type="SUPFAM" id="SSF50494">
    <property type="entry name" value="Trypsin-like serine proteases"/>
    <property type="match status" value="1"/>
</dbReference>
<evidence type="ECO:0000256" key="5">
    <source>
        <dbReference type="ARBA" id="ARBA00022801"/>
    </source>
</evidence>
<evidence type="ECO:0000313" key="8">
    <source>
        <dbReference type="EMBL" id="PRQ08823.1"/>
    </source>
</evidence>
<dbReference type="EMBL" id="PVNL01000035">
    <property type="protein sequence ID" value="PRQ08823.1"/>
    <property type="molecule type" value="Genomic_DNA"/>
</dbReference>